<keyword evidence="6 9" id="KW-0472">Membrane</keyword>
<comment type="caution">
    <text evidence="10">The sequence shown here is derived from an EMBL/GenBank/DDBJ whole genome shotgun (WGS) entry which is preliminary data.</text>
</comment>
<evidence type="ECO:0000313" key="10">
    <source>
        <dbReference type="EMBL" id="MBM9577897.1"/>
    </source>
</evidence>
<organism evidence="10 11">
    <name type="scientific">Leptospira ainlahdjerensis</name>
    <dbReference type="NCBI Taxonomy" id="2810033"/>
    <lineage>
        <taxon>Bacteria</taxon>
        <taxon>Pseudomonadati</taxon>
        <taxon>Spirochaetota</taxon>
        <taxon>Spirochaetia</taxon>
        <taxon>Leptospirales</taxon>
        <taxon>Leptospiraceae</taxon>
        <taxon>Leptospira</taxon>
    </lineage>
</organism>
<dbReference type="PANTHER" id="PTHR34933">
    <property type="entry name" value="FLAGELLAR L-RING PROTEIN"/>
    <property type="match status" value="1"/>
</dbReference>
<feature type="transmembrane region" description="Helical" evidence="9">
    <location>
        <begin position="13"/>
        <end position="32"/>
    </location>
</feature>
<keyword evidence="7" id="KW-0975">Bacterial flagellum</keyword>
<keyword evidence="10" id="KW-0969">Cilium</keyword>
<keyword evidence="10" id="KW-0966">Cell projection</keyword>
<evidence type="ECO:0000256" key="2">
    <source>
        <dbReference type="ARBA" id="ARBA00004117"/>
    </source>
</evidence>
<keyword evidence="9" id="KW-1133">Transmembrane helix</keyword>
<dbReference type="Proteomes" id="UP000724686">
    <property type="component" value="Unassembled WGS sequence"/>
</dbReference>
<evidence type="ECO:0000256" key="9">
    <source>
        <dbReference type="SAM" id="Phobius"/>
    </source>
</evidence>
<keyword evidence="5" id="KW-0732">Signal</keyword>
<evidence type="ECO:0000256" key="4">
    <source>
        <dbReference type="ARBA" id="ARBA00006929"/>
    </source>
</evidence>
<evidence type="ECO:0000256" key="7">
    <source>
        <dbReference type="ARBA" id="ARBA00023143"/>
    </source>
</evidence>
<evidence type="ECO:0000256" key="5">
    <source>
        <dbReference type="ARBA" id="ARBA00022729"/>
    </source>
</evidence>
<dbReference type="PANTHER" id="PTHR34933:SF1">
    <property type="entry name" value="FLAGELLAR L-RING PROTEIN"/>
    <property type="match status" value="1"/>
</dbReference>
<reference evidence="10 11" key="1">
    <citation type="submission" date="2021-02" db="EMBL/GenBank/DDBJ databases">
        <title>Leptospira ainlahdjerensis sp. nov., Leptospira ainazelensis sp. nov., Leptospira abararensis sp. nov. and Leptospira chreensis sp. nov., four new species isolated from water sources in Algeria.</title>
        <authorList>
            <person name="Amara Korba A."/>
            <person name="Kainiu M."/>
            <person name="Vincent A.T."/>
            <person name="Mariet J.-F."/>
            <person name="Veyrier F.J."/>
            <person name="Goarant C."/>
            <person name="Picardeau M."/>
        </authorList>
    </citation>
    <scope>NUCLEOTIDE SEQUENCE [LARGE SCALE GENOMIC DNA]</scope>
    <source>
        <strain evidence="10 11">201903070</strain>
    </source>
</reference>
<proteinExistence type="inferred from homology"/>
<keyword evidence="9" id="KW-0812">Transmembrane</keyword>
<evidence type="ECO:0000256" key="3">
    <source>
        <dbReference type="ARBA" id="ARBA00004442"/>
    </source>
</evidence>
<sequence length="239" mass="26415">MKFESVKKLFFDFFPGILGGTVYVFLILFLFIEDGSKLRAQDSSLWTDKNPYSVRQNIKVGAPIYIRITNGLQAEFELESNADETLTLKAMPDKKIIPDMPSYNNDRTITRKNKGKIKSLGKIKGNLTALVTSVDPNTGLLTIQGQKASVINGEENSLILGGTVAPEFVEKDSSLNSDKIANLQITYSGRINPKQVIPPIALKTVSNPDGSVTIKAELSEEEKQRLILNQLNRLLGESQ</sequence>
<protein>
    <submittedName>
        <fullName evidence="10">Flagellar basal body L-ring protein FlgH</fullName>
    </submittedName>
</protein>
<keyword evidence="10" id="KW-0282">Flagellum</keyword>
<dbReference type="Pfam" id="PF02107">
    <property type="entry name" value="FlgH"/>
    <property type="match status" value="1"/>
</dbReference>
<comment type="function">
    <text evidence="1">Assembles around the rod to form the L-ring and probably protects the motor/basal body from shearing forces during rotation.</text>
</comment>
<keyword evidence="8" id="KW-0998">Cell outer membrane</keyword>
<comment type="similarity">
    <text evidence="4">Belongs to the FlgH family.</text>
</comment>
<evidence type="ECO:0000256" key="6">
    <source>
        <dbReference type="ARBA" id="ARBA00023136"/>
    </source>
</evidence>
<evidence type="ECO:0000313" key="11">
    <source>
        <dbReference type="Proteomes" id="UP000724686"/>
    </source>
</evidence>
<dbReference type="InterPro" id="IPR000527">
    <property type="entry name" value="Flag_Lring"/>
</dbReference>
<evidence type="ECO:0000256" key="1">
    <source>
        <dbReference type="ARBA" id="ARBA00002591"/>
    </source>
</evidence>
<keyword evidence="11" id="KW-1185">Reference proteome</keyword>
<evidence type="ECO:0000256" key="8">
    <source>
        <dbReference type="ARBA" id="ARBA00023237"/>
    </source>
</evidence>
<accession>A0ABS2UC08</accession>
<dbReference type="RefSeq" id="WP_205279963.1">
    <property type="nucleotide sequence ID" value="NZ_JAFFPU010000042.1"/>
</dbReference>
<comment type="subcellular location">
    <subcellularLocation>
        <location evidence="2">Bacterial flagellum basal body</location>
    </subcellularLocation>
    <subcellularLocation>
        <location evidence="3">Cell outer membrane</location>
    </subcellularLocation>
</comment>
<name>A0ABS2UC08_9LEPT</name>
<dbReference type="EMBL" id="JAFFPU010000042">
    <property type="protein sequence ID" value="MBM9577897.1"/>
    <property type="molecule type" value="Genomic_DNA"/>
</dbReference>
<gene>
    <name evidence="10" type="ORF">JWG45_12140</name>
</gene>